<gene>
    <name evidence="1" type="ORF">ACJ73_10118</name>
</gene>
<dbReference type="AlphaFoldDB" id="A0A1J9P052"/>
<feature type="non-terminal residue" evidence="1">
    <location>
        <position position="125"/>
    </location>
</feature>
<dbReference type="STRING" id="1658174.A0A1J9P052"/>
<keyword evidence="2" id="KW-1185">Reference proteome</keyword>
<dbReference type="EMBL" id="LGTZ01003392">
    <property type="protein sequence ID" value="OJD09736.1"/>
    <property type="molecule type" value="Genomic_DNA"/>
</dbReference>
<evidence type="ECO:0000313" key="1">
    <source>
        <dbReference type="EMBL" id="OJD09736.1"/>
    </source>
</evidence>
<dbReference type="VEuPathDB" id="FungiDB:ACJ73_10118"/>
<comment type="caution">
    <text evidence="1">The sequence shown here is derived from an EMBL/GenBank/DDBJ whole genome shotgun (WGS) entry which is preliminary data.</text>
</comment>
<reference evidence="1 2" key="1">
    <citation type="submission" date="2015-08" db="EMBL/GenBank/DDBJ databases">
        <title>Emmonsia species relationships and genome sequence.</title>
        <authorList>
            <person name="Cuomo C.A."/>
            <person name="Schwartz I.S."/>
            <person name="Kenyon C."/>
            <person name="De Hoog G.S."/>
            <person name="Govender N.P."/>
            <person name="Botha A."/>
            <person name="Moreno L."/>
            <person name="De Vries M."/>
            <person name="Munoz J.F."/>
            <person name="Stielow J.B."/>
        </authorList>
    </citation>
    <scope>NUCLEOTIDE SEQUENCE [LARGE SCALE GENOMIC DNA]</scope>
    <source>
        <strain evidence="1 2">EI222</strain>
    </source>
</reference>
<name>A0A1J9P052_9EURO</name>
<evidence type="ECO:0000313" key="2">
    <source>
        <dbReference type="Proteomes" id="UP000242791"/>
    </source>
</evidence>
<proteinExistence type="predicted"/>
<accession>A0A1J9P052</accession>
<protein>
    <submittedName>
        <fullName evidence="1">Uncharacterized protein</fullName>
    </submittedName>
</protein>
<dbReference type="Proteomes" id="UP000242791">
    <property type="component" value="Unassembled WGS sequence"/>
</dbReference>
<sequence>MLDNQDNRPLGGSAIDLGRVTFPHLVVSVNEGWDSSISLDEDQRLPPPAQTPPTISTISIISATARLRGWVSPTILHINCKSLHRLSAKLKGYAAWVVRLSDARLKELSVRHPYLRTTSHRGGNR</sequence>
<organism evidence="1 2">
    <name type="scientific">Blastomyces percursus</name>
    <dbReference type="NCBI Taxonomy" id="1658174"/>
    <lineage>
        <taxon>Eukaryota</taxon>
        <taxon>Fungi</taxon>
        <taxon>Dikarya</taxon>
        <taxon>Ascomycota</taxon>
        <taxon>Pezizomycotina</taxon>
        <taxon>Eurotiomycetes</taxon>
        <taxon>Eurotiomycetidae</taxon>
        <taxon>Onygenales</taxon>
        <taxon>Ajellomycetaceae</taxon>
        <taxon>Blastomyces</taxon>
    </lineage>
</organism>